<dbReference type="GO" id="GO:0007165">
    <property type="term" value="P:signal transduction"/>
    <property type="evidence" value="ECO:0007669"/>
    <property type="project" value="InterPro"/>
</dbReference>
<feature type="domain" description="CheW-like" evidence="1">
    <location>
        <begin position="1"/>
        <end position="134"/>
    </location>
</feature>
<proteinExistence type="predicted"/>
<dbReference type="PROSITE" id="PS50851">
    <property type="entry name" value="CHEW"/>
    <property type="match status" value="1"/>
</dbReference>
<dbReference type="InterPro" id="IPR002545">
    <property type="entry name" value="CheW-lke_dom"/>
</dbReference>
<reference evidence="2" key="1">
    <citation type="journal article" date="2020" name="mSystems">
        <title>Genome- and Community-Level Interaction Insights into Carbon Utilization and Element Cycling Functions of Hydrothermarchaeota in Hydrothermal Sediment.</title>
        <authorList>
            <person name="Zhou Z."/>
            <person name="Liu Y."/>
            <person name="Xu W."/>
            <person name="Pan J."/>
            <person name="Luo Z.H."/>
            <person name="Li M."/>
        </authorList>
    </citation>
    <scope>NUCLEOTIDE SEQUENCE [LARGE SCALE GENOMIC DNA]</scope>
    <source>
        <strain evidence="2">SpSt-774</strain>
    </source>
</reference>
<protein>
    <recommendedName>
        <fullName evidence="1">CheW-like domain-containing protein</fullName>
    </recommendedName>
</protein>
<dbReference type="Gene3D" id="2.40.50.180">
    <property type="entry name" value="CheA-289, Domain 4"/>
    <property type="match status" value="1"/>
</dbReference>
<dbReference type="InterPro" id="IPR039315">
    <property type="entry name" value="CheW"/>
</dbReference>
<gene>
    <name evidence="2" type="ORF">ENV60_01430</name>
</gene>
<dbReference type="Gene3D" id="2.30.30.40">
    <property type="entry name" value="SH3 Domains"/>
    <property type="match status" value="1"/>
</dbReference>
<dbReference type="EMBL" id="DTGZ01000026">
    <property type="protein sequence ID" value="HGV96944.1"/>
    <property type="molecule type" value="Genomic_DNA"/>
</dbReference>
<comment type="caution">
    <text evidence="2">The sequence shown here is derived from an EMBL/GenBank/DDBJ whole genome shotgun (WGS) entry which is preliminary data.</text>
</comment>
<evidence type="ECO:0000259" key="1">
    <source>
        <dbReference type="PROSITE" id="PS50851"/>
    </source>
</evidence>
<dbReference type="Pfam" id="PF01584">
    <property type="entry name" value="CheW"/>
    <property type="match status" value="1"/>
</dbReference>
<dbReference type="InterPro" id="IPR036061">
    <property type="entry name" value="CheW-like_dom_sf"/>
</dbReference>
<dbReference type="GO" id="GO:0006935">
    <property type="term" value="P:chemotaxis"/>
    <property type="evidence" value="ECO:0007669"/>
    <property type="project" value="InterPro"/>
</dbReference>
<dbReference type="AlphaFoldDB" id="A0A7C4TAU7"/>
<evidence type="ECO:0000313" key="2">
    <source>
        <dbReference type="EMBL" id="HGV96944.1"/>
    </source>
</evidence>
<sequence length="144" mass="16262">MTYFLKFTIGKIKFATSIEEIKEITRPKEILQAKDLPPNFAGFFELRGEKIVLFDLPSFLGINSDESFEVIVSEIQKRPIGFKVNKVLGIVACSEIFPLPEIVRAKGYLKGIIKQNNELLQVISLSKLISGSRLNSLKKFINQS</sequence>
<organism evidence="2">
    <name type="scientific">candidate division WOR-3 bacterium</name>
    <dbReference type="NCBI Taxonomy" id="2052148"/>
    <lineage>
        <taxon>Bacteria</taxon>
        <taxon>Bacteria division WOR-3</taxon>
    </lineage>
</organism>
<name>A0A7C4TAU7_UNCW3</name>
<dbReference type="PANTHER" id="PTHR22617">
    <property type="entry name" value="CHEMOTAXIS SENSOR HISTIDINE KINASE-RELATED"/>
    <property type="match status" value="1"/>
</dbReference>
<dbReference type="SUPFAM" id="SSF50341">
    <property type="entry name" value="CheW-like"/>
    <property type="match status" value="1"/>
</dbReference>
<dbReference type="SMART" id="SM00260">
    <property type="entry name" value="CheW"/>
    <property type="match status" value="1"/>
</dbReference>
<dbReference type="GO" id="GO:0005829">
    <property type="term" value="C:cytosol"/>
    <property type="evidence" value="ECO:0007669"/>
    <property type="project" value="TreeGrafter"/>
</dbReference>
<dbReference type="PANTHER" id="PTHR22617:SF23">
    <property type="entry name" value="CHEMOTAXIS PROTEIN CHEW"/>
    <property type="match status" value="1"/>
</dbReference>
<accession>A0A7C4TAU7</accession>